<evidence type="ECO:0000256" key="1">
    <source>
        <dbReference type="SAM" id="MobiDB-lite"/>
    </source>
</evidence>
<reference evidence="2" key="1">
    <citation type="journal article" date="2022" name="bioRxiv">
        <title>Sequencing and chromosome-scale assembly of the giantPleurodeles waltlgenome.</title>
        <authorList>
            <person name="Brown T."/>
            <person name="Elewa A."/>
            <person name="Iarovenko S."/>
            <person name="Subramanian E."/>
            <person name="Araus A.J."/>
            <person name="Petzold A."/>
            <person name="Susuki M."/>
            <person name="Suzuki K.-i.T."/>
            <person name="Hayashi T."/>
            <person name="Toyoda A."/>
            <person name="Oliveira C."/>
            <person name="Osipova E."/>
            <person name="Leigh N.D."/>
            <person name="Simon A."/>
            <person name="Yun M.H."/>
        </authorList>
    </citation>
    <scope>NUCLEOTIDE SEQUENCE</scope>
    <source>
        <strain evidence="2">20211129_DDA</strain>
        <tissue evidence="2">Liver</tissue>
    </source>
</reference>
<sequence length="101" mass="10287">MGVHVRAGSETDLGSEPTTKVSARPNPRRGSGRAPGSAQGHAPPTAACGPCTSVTPTEAGPQIPLLKGKLKAAKETLKLRDDAPCPAADGGRCCREPRCMA</sequence>
<dbReference type="EMBL" id="JANPWB010000009">
    <property type="protein sequence ID" value="KAJ1148273.1"/>
    <property type="molecule type" value="Genomic_DNA"/>
</dbReference>
<dbReference type="Proteomes" id="UP001066276">
    <property type="component" value="Chromosome 5"/>
</dbReference>
<comment type="caution">
    <text evidence="2">The sequence shown here is derived from an EMBL/GenBank/DDBJ whole genome shotgun (WGS) entry which is preliminary data.</text>
</comment>
<name>A0AAV7RBN2_PLEWA</name>
<evidence type="ECO:0000313" key="2">
    <source>
        <dbReference type="EMBL" id="KAJ1148273.1"/>
    </source>
</evidence>
<dbReference type="AlphaFoldDB" id="A0AAV7RBN2"/>
<keyword evidence="3" id="KW-1185">Reference proteome</keyword>
<proteinExistence type="predicted"/>
<organism evidence="2 3">
    <name type="scientific">Pleurodeles waltl</name>
    <name type="common">Iberian ribbed newt</name>
    <dbReference type="NCBI Taxonomy" id="8319"/>
    <lineage>
        <taxon>Eukaryota</taxon>
        <taxon>Metazoa</taxon>
        <taxon>Chordata</taxon>
        <taxon>Craniata</taxon>
        <taxon>Vertebrata</taxon>
        <taxon>Euteleostomi</taxon>
        <taxon>Amphibia</taxon>
        <taxon>Batrachia</taxon>
        <taxon>Caudata</taxon>
        <taxon>Salamandroidea</taxon>
        <taxon>Salamandridae</taxon>
        <taxon>Pleurodelinae</taxon>
        <taxon>Pleurodeles</taxon>
    </lineage>
</organism>
<feature type="region of interest" description="Disordered" evidence="1">
    <location>
        <begin position="1"/>
        <end position="62"/>
    </location>
</feature>
<accession>A0AAV7RBN2</accession>
<gene>
    <name evidence="2" type="ORF">NDU88_001110</name>
</gene>
<protein>
    <submittedName>
        <fullName evidence="2">Uncharacterized protein</fullName>
    </submittedName>
</protein>
<evidence type="ECO:0000313" key="3">
    <source>
        <dbReference type="Proteomes" id="UP001066276"/>
    </source>
</evidence>